<name>A0A371AV04_9FIRM</name>
<evidence type="ECO:0000313" key="7">
    <source>
        <dbReference type="Proteomes" id="UP000255036"/>
    </source>
</evidence>
<proteinExistence type="predicted"/>
<feature type="region of interest" description="Disordered" evidence="2">
    <location>
        <begin position="42"/>
        <end position="63"/>
    </location>
</feature>
<dbReference type="PROSITE" id="PS50093">
    <property type="entry name" value="PKD"/>
    <property type="match status" value="1"/>
</dbReference>
<protein>
    <submittedName>
        <fullName evidence="6">PKD domain-containing protein</fullName>
    </submittedName>
</protein>
<evidence type="ECO:0000259" key="4">
    <source>
        <dbReference type="PROSITE" id="PS50093"/>
    </source>
</evidence>
<organism evidence="6 7">
    <name type="scientific">Anaerosacchariphilus polymeriproducens</name>
    <dbReference type="NCBI Taxonomy" id="1812858"/>
    <lineage>
        <taxon>Bacteria</taxon>
        <taxon>Bacillati</taxon>
        <taxon>Bacillota</taxon>
        <taxon>Clostridia</taxon>
        <taxon>Lachnospirales</taxon>
        <taxon>Lachnospiraceae</taxon>
        <taxon>Anaerosacchariphilus</taxon>
    </lineage>
</organism>
<dbReference type="OrthoDB" id="9815752at2"/>
<dbReference type="Pfam" id="PF20148">
    <property type="entry name" value="DUF6531"/>
    <property type="match status" value="1"/>
</dbReference>
<dbReference type="SMART" id="SM00089">
    <property type="entry name" value="PKD"/>
    <property type="match status" value="1"/>
</dbReference>
<feature type="compositionally biased region" description="Polar residues" evidence="2">
    <location>
        <begin position="1929"/>
        <end position="1940"/>
    </location>
</feature>
<dbReference type="PANTHER" id="PTHR32305:SF15">
    <property type="entry name" value="PROTEIN RHSA-RELATED"/>
    <property type="match status" value="1"/>
</dbReference>
<reference evidence="6 7" key="1">
    <citation type="submission" date="2018-07" db="EMBL/GenBank/DDBJ databases">
        <title>Anaerosacharophilus polymeroproducens gen. nov. sp. nov., an anaerobic bacterium isolated from salt field.</title>
        <authorList>
            <person name="Kim W."/>
            <person name="Yang S.-H."/>
            <person name="Oh J."/>
            <person name="Lee J.-H."/>
            <person name="Kwon K.K."/>
        </authorList>
    </citation>
    <scope>NUCLEOTIDE SEQUENCE [LARGE SCALE GENOMIC DNA]</scope>
    <source>
        <strain evidence="6 7">MCWD5</strain>
    </source>
</reference>
<feature type="domain" description="PKD" evidence="4">
    <location>
        <begin position="2827"/>
        <end position="2907"/>
    </location>
</feature>
<dbReference type="InterPro" id="IPR006530">
    <property type="entry name" value="YD"/>
</dbReference>
<dbReference type="CDD" id="cd00146">
    <property type="entry name" value="PKD"/>
    <property type="match status" value="1"/>
</dbReference>
<feature type="domain" description="Fibronectin type-III" evidence="5">
    <location>
        <begin position="1848"/>
        <end position="1936"/>
    </location>
</feature>
<dbReference type="Proteomes" id="UP000255036">
    <property type="component" value="Unassembled WGS sequence"/>
</dbReference>
<dbReference type="Gene3D" id="2.180.10.10">
    <property type="entry name" value="RHS repeat-associated core"/>
    <property type="match status" value="6"/>
</dbReference>
<accession>A0A371AV04</accession>
<feature type="non-terminal residue" evidence="6">
    <location>
        <position position="4564"/>
    </location>
</feature>
<dbReference type="InterPro" id="IPR056823">
    <property type="entry name" value="TEN-like_YD-shell"/>
</dbReference>
<dbReference type="SUPFAM" id="SSF49299">
    <property type="entry name" value="PKD domain"/>
    <property type="match status" value="1"/>
</dbReference>
<dbReference type="NCBIfam" id="TIGR01643">
    <property type="entry name" value="YD_repeat_2x"/>
    <property type="match status" value="14"/>
</dbReference>
<dbReference type="InterPro" id="IPR035986">
    <property type="entry name" value="PKD_dom_sf"/>
</dbReference>
<keyword evidence="3" id="KW-0732">Signal</keyword>
<gene>
    <name evidence="6" type="ORF">DWV06_10150</name>
</gene>
<dbReference type="InterPro" id="IPR036116">
    <property type="entry name" value="FN3_sf"/>
</dbReference>
<dbReference type="Pfam" id="PF05593">
    <property type="entry name" value="RHS_repeat"/>
    <property type="match status" value="1"/>
</dbReference>
<dbReference type="InterPro" id="IPR003961">
    <property type="entry name" value="FN3_dom"/>
</dbReference>
<feature type="domain" description="Fibronectin type-III" evidence="5">
    <location>
        <begin position="2136"/>
        <end position="2231"/>
    </location>
</feature>
<evidence type="ECO:0000256" key="2">
    <source>
        <dbReference type="SAM" id="MobiDB-lite"/>
    </source>
</evidence>
<feature type="signal peptide" evidence="3">
    <location>
        <begin position="1"/>
        <end position="33"/>
    </location>
</feature>
<dbReference type="Pfam" id="PF18911">
    <property type="entry name" value="PKD_4"/>
    <property type="match status" value="1"/>
</dbReference>
<dbReference type="CDD" id="cd00063">
    <property type="entry name" value="FN3"/>
    <property type="match status" value="3"/>
</dbReference>
<dbReference type="InterPro" id="IPR013783">
    <property type="entry name" value="Ig-like_fold"/>
</dbReference>
<dbReference type="Gene3D" id="2.60.40.10">
    <property type="entry name" value="Immunoglobulins"/>
    <property type="match status" value="9"/>
</dbReference>
<evidence type="ECO:0000259" key="5">
    <source>
        <dbReference type="PROSITE" id="PS50853"/>
    </source>
</evidence>
<dbReference type="EMBL" id="QRCT01000028">
    <property type="protein sequence ID" value="RDU23406.1"/>
    <property type="molecule type" value="Genomic_DNA"/>
</dbReference>
<dbReference type="SMART" id="SM00060">
    <property type="entry name" value="FN3"/>
    <property type="match status" value="7"/>
</dbReference>
<feature type="chain" id="PRO_5016597735" evidence="3">
    <location>
        <begin position="34"/>
        <end position="4564"/>
    </location>
</feature>
<dbReference type="PANTHER" id="PTHR32305">
    <property type="match status" value="1"/>
</dbReference>
<dbReference type="InterPro" id="IPR031325">
    <property type="entry name" value="RHS_repeat"/>
</dbReference>
<sequence>MFANYKNTKLKRIVALILAICLLPLSDFVDVRAKEINIQNEEKPSEKNEKQKELNATEDGGNKENENVIVKTFPIHSEIKKDGITLTWEAIAGNEVTYKIYRNDTLLSDTKELEFSDKDISASTDYSYKVIALDKEGKTLAESEITKTVVPDKMEITGDTTLTKNETVYSLDVKGGTLNLNGYKLTVIKDANLYRGLQFSDGSLFCNGNANFDNLVEVNMTNANDYLYVGGNFTWNSAYTSYNKLTNGVIEIKGDFNSNIYDSFIASNHHKILLSGESKQTISMKEGNSCFNTLELQNYSEEGIYSESIFPYIELIRNNCRLEINGLDGQYGFKLEEDVTIEGDFALGMDTLDLNGHILTIKGNLIQSGGEVFINAGKLFVEGDYRIQRPIKTGNETSVSYGVSSGTLKMTNENDYICVLGNFCTDSQINHTDKLTNGILEVKGDFTQLKTKSSYNFMASQNHKVVLSGEKKQTVSFSVCTIDQSQISNLEITNQSDEGVEFKNRPYVKGNVTDHKNKVLGYISIGSNTVLTDNSFQGGICNLERLEIKEPWFIGGDFELREDITISKSLNVEGDYKAILGRTKMENGTLIVKKNLECIYGSYNDTSISMTHETDKIRIYGSFKYNPYYSSDITAGIIEIKGNVEISRLFSPSGSHKVLLNGDKKQTINIADSCCFNILEIQNHSEEGIYSVTSFQKASLIRNGCRLIYGDMEGVFGWTLTEDTVINDNLILMDDTLDLNGFTLTVKGNFIQSGGTVNINGGKLLVEKDYRMQIPTGKEGNYTYSGCSSVLKMVKDKDYVLVKGSFYFHSYMDHNNLLTDGILEIQKDFYQPQEGSSTYYKFIATKNHKLLLSGDGKQIICAAKTQVNNLQIANLEITNNTLEGVEFQNEPFVIGKITDHKNSVSGTIAVGGNLNLDNGYYGGNISIVKDTYVNNEAHIGGNVSINASHTYLYVNNKLIIDGNYLQKSGCLFMNNGYLHIQGNCTALNESWGSYGIKMTHAADYIKVDGNFNYYYGYKGEFNAGTLEVKKSLEINNNFKASGTHRILLSGTSLQTLNIDERSKLNILELKNYSNEGIYSPTIFNKESLIRNGCKFKCGDIEGEFGWQLTDDTVLQKDFVLVDDTLDLNGHTLTVKGNLIQAGGVIKVNGGKLIIEGDYRIQVRKGEEGNYTYDKSAGYLLMNHAKDYVLVQGSFYTASIANRNDNLTDGVLEIKGDIQQIDEVTQSYNNFYCSKNHKILLSAKTGQTVKFTSQGYSRIQNLEIKNDSKEGVKFINRPFVMGTVVTNNNEVNGMISIGRTTLFSDNRFSGGIAFVESLDIKNTFIVEEDVEVNDKIYISGELTVNGNYRSSSNGLTCMEHGKLFIKKDLDFTYYSGGIEMENEDDFVRIDGKFLYSSYYNKSLIAGTMELNGDALISRNFYPKGNHKVILGSDKKQTIKSEGDCNFNILELKNYSNDGIYSEEPLLIKKLIRNGCKLVYGSVKGEFGYTLTEDTVIEGDYTLIGDTLDLNGHSLTIKGNFLHVAGNIIFHGGTLVVEEDYRFQSYKENSGIKTYIPSAGNITMNHTNDRFTIKGNCILQNKDSMSDWFYKGTLEIKGNFTQIGSYSFRNNLEHQFLLSGSEFQNLTFNTTPLISNFIVTNTSEKGVHLNKNVYINNAISDLNEKVTGTGVAIINFANQLKDGIWGGNLIISKDSKLDKNMIIGGNLTINAPFNVDKYTVSVGGNFYLDQNSRLIMQNPEAYVKVGNDFTIDSYNSHNGSLSDGVLEIKGDFRQLRTTNFIATGNHKTIFTRKLAVSGKAFIQTIHFNNVGTAKFHTLILKKDLASGYQLNCDINKIADEILYEIEDMKPPSNIKTLTKSQVTSSSVTLNYSGASDDTAIVGYAIYRDGTQIAITSSTSFKDSSVKPDQTYTYTVFAFDDAKNIAEDSPKLSVSTPADTQPPSKVEGLQVSKRTGSSITLKWDKSTDNVGTTGYKLYRNGQILANNLEKTTYKDETVKENVIYSYSIVANDAAGNQSEKSEEVESAAAMPQITYLSPEDNSRMSGNDMNLVLRFKNVGSSEDSKVNIEYQDETSNEWVPLTPQKLSPKKYDEKELYVSYKWDISGLKVSGDYKIRFTLYDADGNKDQEILTYNLDKTAPKIPAEFSGEDDNQVVVLHWKPSISADCNGYYIYKKAESQSEYQKLAAIEGRETMTFRDKEVELGKKYSYIITAYDECKNESESSETVVVQAGEDKIAPEIDAMTPEGGKITGITNLYVHAVDNHKVSSIKLEYKELQEESWKSMTEKECKDGQITYPWSTVGLKDGTYLIRASVRDDSGNVNIKLVTRTYEIDNTGISKIQLGTCTAGSCNIQLTWQDVKEEDFGYFRVEQLKDGKFVKVADVTNQLGYVVSGLKPNTEYTMRVVGYDKSDNRGNESDEIKLKTVSDTTAPSILMVNPSSSYFKDKIRFSVKVRDNHGVDKVVFSYSTDKINYTEAANVASKEKASEETLTYDWDVSGLKEGEVYVKVEAYDLSGNKNVLLKNGQDIIAEYSIDRTAPAAVKDLNAVGGEGYISLSWNDNEEKDIKSFQIFRAKAKDGIYIILESSCTTKNYYDTSVKSGESYLYKLAVVDIAGNISELSNEAAGTAVPDTVSPEILGLSPGDASIVGGKEKITIAATDNAQLKKVILEYQNTKSSDGIWYEIGTCDTNERYQYYSTEWNTKGLTEGSYKLRAKAIDSSGNISKSFIVTYTLDLTAPEPVSVTTKPLSYMVGITIGTCEADDFEKYKIYRRELSETSFTCIAETAENSYQDETAEVGNNYYYKVETYDSRGNCSESAVVSGYAGNFDNIAPKAVLPQSMIAKEGYEVAFDATASTDNNRIIKYSWDFGDGSKKQGAKPIHTFNKSGNYTVILTVTDAGGNEDKTYTTVKVLDKTNVGTTEVTIQDKLGKAIPRAYVYVKLNDDETINTRADDAGIVKITAEAGIYDISAYAQGYQVAESSIKISSFEDLKSTLQLNSGEVIEGKVSVKRMNLEEMVEAGVDLTDPENMLTYTFELSLAFEEAPLPIEYTYTGGYGSNKEIKLYGGRGGMLMFSGDYSGKKNTSDNNHEVVEPDKPVLLLLSTQQSVTWLKEMYDVQLDIFNTAQEEYKLESSTATLNLPDGVSLAETANGQNLIQSMGTIGGQEHKSASWVIKGDKSGKYKVGASFYGTMMPFEAEIKGNFESDTEFDVKTGEGIHIYVMPESSAFVNENYYVQFAIVNESNRDLYGFKTTLGPYIQPAAKQEVVVKDEETGEEIDRIVRTSGEQYTVTGASETSQLPVCYNGDTIKVNILSPGESVYGTWVTSIPNRIDGDESYFKLIETIVTELEGANTGVEVTVKPIPSHMTKSQLLVSMPKETYGDPVDTTTGAFADEINALTVKGATTLSLDLSYDSMMAQQAADQDIQQEEGEVGFGWSSNYENCIKAEGGILKFYENPNSYGIFVSEESLNGIVYGKQVGKETLVSNYKQGSGKYIGTTAGMKDYYIIKNEDGTYELHSDSDYTFYYTQNGKLARIKEVSGKSVSFEHKDKQTIVKEEVSGKKLYIHYNETGKIVSVTDDIGRKAGFSYDNNGNLKTFTNAAGESTIYNYDQNHRIISAVNNNNVTFVKNTYDEKGRVLSQEEAGLAGKAMFSYEDKDEKTVIKITNHVGDTTTIMTDEKGRVVKSIDPLGAECVYTYDRNGNRTGERQPDGTKVIKQYDEDGNMTVMYDTASNATYMTYDEKGNLISTKNQVGETTSYQYDENNNMISLTAPSGTTTTYEYNSYGLVVAETTAGLGTKRYSYSGGLLTSTTDYNGNISICSYDGAGNLKKVVDAENGVIEYSYDAIGRVLSINYPEQGFTGYEYDGVGNQRCVIDAKGNFTQYEYDTGGRKTKEIAPDGSEISYTYDGEGRVIKVTYPDNTTTTYSYDGAGNVLTQKEPNGLEYSYQYDLCGNLIQETSTGGAVTKYEYYPNGILYKKTMEDGQSILYTYDGKWNKISETVNGKYTTSYLYDCMGKVTAIMDPLGNKTTNSYDNHGRLISTTDANNNTTTYTYDGNGNCLSVTNAENVTTEMKYDGLNRLKEIVTHTSKGDIKVSSFTYDKEGRIKSSTDAEGNLTRVEYDALGNVVRVFDAYGNIIKENTYDNVNQLSKSTDANGSVTQYNHNKAGEVTKIIECLNSNLKTETEYSYDVLGRVKKVIDPEKGTSEYTYDHAGNITQVKDPMGGVTKYSYDSMKRITEVVNAMGSKSTYKYNADGLLAESKNARLQNTTYTYDKLGRIRTKKDQAGTVTYTYDNVGNIVKVKDSKGTITREYDKLNRVKKYTDCNGKTVTYNYDELGNRIELTYPGGQVVRYTYYKNGWLHTVTDAEKKVTTYTYDKNGRLTNTKRANGTIESRTYDKAGNLKTQLDKKGSTVLNRYSYQYDARGNITSVSQTEKENIASLTQTQMKYDKANRLISYNGKQVKYDADGNMTYGPLNGTMTTFQYDCRNRLIQAGDTKYEYDAEDTRIAVQTKNIREEYVTDKEAAYSQTLSVTTYKKNILGIFNKKEDTTTYIYGNGLISETSKTNVYL</sequence>
<feature type="region of interest" description="Disordered" evidence="2">
    <location>
        <begin position="1927"/>
        <end position="1948"/>
    </location>
</feature>
<dbReference type="InterPro" id="IPR045351">
    <property type="entry name" value="DUF6531"/>
</dbReference>
<dbReference type="InterPro" id="IPR022409">
    <property type="entry name" value="PKD/Chitinase_dom"/>
</dbReference>
<evidence type="ECO:0000256" key="3">
    <source>
        <dbReference type="SAM" id="SignalP"/>
    </source>
</evidence>
<keyword evidence="1" id="KW-0677">Repeat</keyword>
<comment type="caution">
    <text evidence="6">The sequence shown here is derived from an EMBL/GenBank/DDBJ whole genome shotgun (WGS) entry which is preliminary data.</text>
</comment>
<keyword evidence="7" id="KW-1185">Reference proteome</keyword>
<evidence type="ECO:0000313" key="6">
    <source>
        <dbReference type="EMBL" id="RDU23406.1"/>
    </source>
</evidence>
<feature type="domain" description="Fibronectin type-III" evidence="5">
    <location>
        <begin position="2333"/>
        <end position="2424"/>
    </location>
</feature>
<dbReference type="InterPro" id="IPR000601">
    <property type="entry name" value="PKD_dom"/>
</dbReference>
<dbReference type="PROSITE" id="PS50853">
    <property type="entry name" value="FN3"/>
    <property type="match status" value="4"/>
</dbReference>
<dbReference type="SUPFAM" id="SSF49265">
    <property type="entry name" value="Fibronectin type III"/>
    <property type="match status" value="3"/>
</dbReference>
<dbReference type="InterPro" id="IPR050708">
    <property type="entry name" value="T6SS_VgrG/RHS"/>
</dbReference>
<feature type="domain" description="Fibronectin type-III" evidence="5">
    <location>
        <begin position="1939"/>
        <end position="2029"/>
    </location>
</feature>
<dbReference type="SUPFAM" id="SSF69304">
    <property type="entry name" value="Tricorn protease N-terminal domain"/>
    <property type="match status" value="1"/>
</dbReference>
<evidence type="ECO:0000256" key="1">
    <source>
        <dbReference type="ARBA" id="ARBA00022737"/>
    </source>
</evidence>
<dbReference type="Pfam" id="PF25023">
    <property type="entry name" value="TEN_YD-shell"/>
    <property type="match status" value="6"/>
</dbReference>